<dbReference type="AlphaFoldDB" id="A0A4D6YK89"/>
<dbReference type="InterPro" id="IPR001383">
    <property type="entry name" value="Ribosomal_bL28_bact-type"/>
</dbReference>
<dbReference type="FunFam" id="2.30.170.40:FF:000001">
    <property type="entry name" value="50S ribosomal protein L28"/>
    <property type="match status" value="1"/>
</dbReference>
<dbReference type="InterPro" id="IPR026569">
    <property type="entry name" value="Ribosomal_bL28"/>
</dbReference>
<gene>
    <name evidence="5" type="primary">rpmB</name>
    <name evidence="6" type="ORF">D9V79_00270</name>
</gene>
<evidence type="ECO:0000256" key="2">
    <source>
        <dbReference type="ARBA" id="ARBA00022980"/>
    </source>
</evidence>
<organism evidence="6 7">
    <name type="scientific">Buchnera aphidicola</name>
    <name type="common">Stegophylla sp.</name>
    <dbReference type="NCBI Taxonomy" id="2315800"/>
    <lineage>
        <taxon>Bacteria</taxon>
        <taxon>Pseudomonadati</taxon>
        <taxon>Pseudomonadota</taxon>
        <taxon>Gammaproteobacteria</taxon>
        <taxon>Enterobacterales</taxon>
        <taxon>Erwiniaceae</taxon>
        <taxon>Buchnera</taxon>
    </lineage>
</organism>
<dbReference type="Pfam" id="PF00830">
    <property type="entry name" value="Ribosomal_L28"/>
    <property type="match status" value="1"/>
</dbReference>
<keyword evidence="2 5" id="KW-0689">Ribosomal protein</keyword>
<dbReference type="InterPro" id="IPR034704">
    <property type="entry name" value="Ribosomal_bL28/bL31-like_sf"/>
</dbReference>
<dbReference type="PANTHER" id="PTHR13528:SF2">
    <property type="entry name" value="LARGE RIBOSOMAL SUBUNIT PROTEIN BL28M"/>
    <property type="match status" value="1"/>
</dbReference>
<evidence type="ECO:0000256" key="1">
    <source>
        <dbReference type="ARBA" id="ARBA00008760"/>
    </source>
</evidence>
<proteinExistence type="inferred from homology"/>
<evidence type="ECO:0000256" key="3">
    <source>
        <dbReference type="ARBA" id="ARBA00023274"/>
    </source>
</evidence>
<dbReference type="RefSeq" id="WP_158351568.1">
    <property type="nucleotide sequence ID" value="NZ_CP032998.1"/>
</dbReference>
<evidence type="ECO:0000256" key="4">
    <source>
        <dbReference type="ARBA" id="ARBA00035174"/>
    </source>
</evidence>
<dbReference type="SUPFAM" id="SSF143800">
    <property type="entry name" value="L28p-like"/>
    <property type="match status" value="1"/>
</dbReference>
<evidence type="ECO:0000313" key="6">
    <source>
        <dbReference type="EMBL" id="QCI26250.1"/>
    </source>
</evidence>
<dbReference type="GO" id="GO:0003735">
    <property type="term" value="F:structural constituent of ribosome"/>
    <property type="evidence" value="ECO:0007669"/>
    <property type="project" value="InterPro"/>
</dbReference>
<dbReference type="HAMAP" id="MF_00373">
    <property type="entry name" value="Ribosomal_bL28"/>
    <property type="match status" value="1"/>
</dbReference>
<dbReference type="OrthoDB" id="9805609at2"/>
<dbReference type="GO" id="GO:0006412">
    <property type="term" value="P:translation"/>
    <property type="evidence" value="ECO:0007669"/>
    <property type="project" value="UniProtKB-UniRule"/>
</dbReference>
<dbReference type="PANTHER" id="PTHR13528">
    <property type="entry name" value="39S RIBOSOMAL PROTEIN L28, MITOCHONDRIAL"/>
    <property type="match status" value="1"/>
</dbReference>
<comment type="similarity">
    <text evidence="1 5">Belongs to the bacterial ribosomal protein bL28 family.</text>
</comment>
<sequence>MSKQCQITKKKPMFGNNRSHAMNATKKKFSPNLQNHKFWIPSKKKFIKLKISMQGMRMIDKKGIETILKNINKG</sequence>
<name>A0A4D6YK89_9GAMM</name>
<keyword evidence="3 5" id="KW-0687">Ribonucleoprotein</keyword>
<dbReference type="Proteomes" id="UP000298636">
    <property type="component" value="Chromosome"/>
</dbReference>
<evidence type="ECO:0000313" key="7">
    <source>
        <dbReference type="Proteomes" id="UP000298636"/>
    </source>
</evidence>
<accession>A0A4D6YK89</accession>
<dbReference type="NCBIfam" id="TIGR00009">
    <property type="entry name" value="L28"/>
    <property type="match status" value="1"/>
</dbReference>
<dbReference type="EMBL" id="CP032998">
    <property type="protein sequence ID" value="QCI26250.1"/>
    <property type="molecule type" value="Genomic_DNA"/>
</dbReference>
<dbReference type="Gene3D" id="2.30.170.40">
    <property type="entry name" value="Ribosomal protein L28/L24"/>
    <property type="match status" value="1"/>
</dbReference>
<protein>
    <recommendedName>
        <fullName evidence="4 5">Large ribosomal subunit protein bL28</fullName>
    </recommendedName>
</protein>
<dbReference type="InterPro" id="IPR037147">
    <property type="entry name" value="Ribosomal_bL28_sf"/>
</dbReference>
<dbReference type="GO" id="GO:0022625">
    <property type="term" value="C:cytosolic large ribosomal subunit"/>
    <property type="evidence" value="ECO:0007669"/>
    <property type="project" value="TreeGrafter"/>
</dbReference>
<evidence type="ECO:0000256" key="5">
    <source>
        <dbReference type="HAMAP-Rule" id="MF_00373"/>
    </source>
</evidence>
<keyword evidence="7" id="KW-1185">Reference proteome</keyword>
<reference evidence="6 7" key="1">
    <citation type="submission" date="2018-10" db="EMBL/GenBank/DDBJ databases">
        <title>Comparative functional genomics of the obligate endosymbiont Buchnera aphidicola.</title>
        <authorList>
            <person name="Chong R.A."/>
        </authorList>
    </citation>
    <scope>NUCLEOTIDE SEQUENCE [LARGE SCALE GENOMIC DNA]</scope>
    <source>
        <strain evidence="6 7">Ssp</strain>
    </source>
</reference>